<reference evidence="2" key="2">
    <citation type="submission" date="2023-06" db="EMBL/GenBank/DDBJ databases">
        <authorList>
            <consortium name="Lawrence Berkeley National Laboratory"/>
            <person name="Haridas S."/>
            <person name="Hensen N."/>
            <person name="Bonometti L."/>
            <person name="Westerberg I."/>
            <person name="Brannstrom I.O."/>
            <person name="Guillou S."/>
            <person name="Cros-Aarteil S."/>
            <person name="Calhoun S."/>
            <person name="Kuo A."/>
            <person name="Mondo S."/>
            <person name="Pangilinan J."/>
            <person name="Riley R."/>
            <person name="Labutti K."/>
            <person name="Andreopoulos B."/>
            <person name="Lipzen A."/>
            <person name="Chen C."/>
            <person name="Yanf M."/>
            <person name="Daum C."/>
            <person name="Ng V."/>
            <person name="Clum A."/>
            <person name="Steindorff A."/>
            <person name="Ohm R."/>
            <person name="Martin F."/>
            <person name="Silar P."/>
            <person name="Natvig D."/>
            <person name="Lalanne C."/>
            <person name="Gautier V."/>
            <person name="Ament-Velasquez S.L."/>
            <person name="Kruys A."/>
            <person name="Hutchinson M.I."/>
            <person name="Powell A.J."/>
            <person name="Barry K."/>
            <person name="Miller A.N."/>
            <person name="Grigoriev I.V."/>
            <person name="Debuchy R."/>
            <person name="Gladieux P."/>
            <person name="Thoren M.H."/>
            <person name="Johannesson H."/>
        </authorList>
    </citation>
    <scope>NUCLEOTIDE SEQUENCE</scope>
    <source>
        <strain evidence="2">CBS 958.72</strain>
    </source>
</reference>
<dbReference type="Proteomes" id="UP001287356">
    <property type="component" value="Unassembled WGS sequence"/>
</dbReference>
<reference evidence="2" key="1">
    <citation type="journal article" date="2023" name="Mol. Phylogenet. Evol.">
        <title>Genome-scale phylogeny and comparative genomics of the fungal order Sordariales.</title>
        <authorList>
            <person name="Hensen N."/>
            <person name="Bonometti L."/>
            <person name="Westerberg I."/>
            <person name="Brannstrom I.O."/>
            <person name="Guillou S."/>
            <person name="Cros-Aarteil S."/>
            <person name="Calhoun S."/>
            <person name="Haridas S."/>
            <person name="Kuo A."/>
            <person name="Mondo S."/>
            <person name="Pangilinan J."/>
            <person name="Riley R."/>
            <person name="LaButti K."/>
            <person name="Andreopoulos B."/>
            <person name="Lipzen A."/>
            <person name="Chen C."/>
            <person name="Yan M."/>
            <person name="Daum C."/>
            <person name="Ng V."/>
            <person name="Clum A."/>
            <person name="Steindorff A."/>
            <person name="Ohm R.A."/>
            <person name="Martin F."/>
            <person name="Silar P."/>
            <person name="Natvig D.O."/>
            <person name="Lalanne C."/>
            <person name="Gautier V."/>
            <person name="Ament-Velasquez S.L."/>
            <person name="Kruys A."/>
            <person name="Hutchinson M.I."/>
            <person name="Powell A.J."/>
            <person name="Barry K."/>
            <person name="Miller A.N."/>
            <person name="Grigoriev I.V."/>
            <person name="Debuchy R."/>
            <person name="Gladieux P."/>
            <person name="Hiltunen Thoren M."/>
            <person name="Johannesson H."/>
        </authorList>
    </citation>
    <scope>NUCLEOTIDE SEQUENCE</scope>
    <source>
        <strain evidence="2">CBS 958.72</strain>
    </source>
</reference>
<sequence>MPKEIYRSLRAQDDLSQHLSNVRDDAAPEQYGWRMEHFSGAPRMPPLPPPQLPLSERASEHTTHHRRRGQGTLVLLFLLAWPELGGELGMWWEDLMAAHNIKCLCKRYRGAGRVSGGRRGKGNATLGLTRRRVEALSGRTRMSVASSSREGPQGYFKEVSLSAKHHCRYSSAAWCSLSAGFADPAQFLRTNQRVYGMQEHISEPS</sequence>
<evidence type="ECO:0000313" key="3">
    <source>
        <dbReference type="Proteomes" id="UP001287356"/>
    </source>
</evidence>
<protein>
    <submittedName>
        <fullName evidence="2">Uncharacterized protein</fullName>
    </submittedName>
</protein>
<feature type="region of interest" description="Disordered" evidence="1">
    <location>
        <begin position="39"/>
        <end position="66"/>
    </location>
</feature>
<keyword evidence="3" id="KW-1185">Reference proteome</keyword>
<dbReference type="AlphaFoldDB" id="A0AAE0JZ60"/>
<dbReference type="EMBL" id="JAULSN010000007">
    <property type="protein sequence ID" value="KAK3366695.1"/>
    <property type="molecule type" value="Genomic_DNA"/>
</dbReference>
<proteinExistence type="predicted"/>
<feature type="compositionally biased region" description="Pro residues" evidence="1">
    <location>
        <begin position="43"/>
        <end position="52"/>
    </location>
</feature>
<comment type="caution">
    <text evidence="2">The sequence shown here is derived from an EMBL/GenBank/DDBJ whole genome shotgun (WGS) entry which is preliminary data.</text>
</comment>
<evidence type="ECO:0000256" key="1">
    <source>
        <dbReference type="SAM" id="MobiDB-lite"/>
    </source>
</evidence>
<name>A0AAE0JZ60_9PEZI</name>
<evidence type="ECO:0000313" key="2">
    <source>
        <dbReference type="EMBL" id="KAK3366695.1"/>
    </source>
</evidence>
<gene>
    <name evidence="2" type="ORF">B0T24DRAFT_366713</name>
</gene>
<organism evidence="2 3">
    <name type="scientific">Lasiosphaeria ovina</name>
    <dbReference type="NCBI Taxonomy" id="92902"/>
    <lineage>
        <taxon>Eukaryota</taxon>
        <taxon>Fungi</taxon>
        <taxon>Dikarya</taxon>
        <taxon>Ascomycota</taxon>
        <taxon>Pezizomycotina</taxon>
        <taxon>Sordariomycetes</taxon>
        <taxon>Sordariomycetidae</taxon>
        <taxon>Sordariales</taxon>
        <taxon>Lasiosphaeriaceae</taxon>
        <taxon>Lasiosphaeria</taxon>
    </lineage>
</organism>
<accession>A0AAE0JZ60</accession>